<dbReference type="GO" id="GO:0000956">
    <property type="term" value="P:nuclear-transcribed mRNA catabolic process"/>
    <property type="evidence" value="ECO:0007669"/>
    <property type="project" value="TreeGrafter"/>
</dbReference>
<feature type="domain" description="Xrn1 helical" evidence="1">
    <location>
        <begin position="53"/>
        <end position="97"/>
    </location>
</feature>
<dbReference type="InterPro" id="IPR040992">
    <property type="entry name" value="XRN1_D1"/>
</dbReference>
<dbReference type="InterPro" id="IPR027073">
    <property type="entry name" value="5_3_exoribonuclease"/>
</dbReference>
<dbReference type="GO" id="GO:0003723">
    <property type="term" value="F:RNA binding"/>
    <property type="evidence" value="ECO:0007669"/>
    <property type="project" value="TreeGrafter"/>
</dbReference>
<keyword evidence="4" id="KW-1185">Reference proteome</keyword>
<feature type="domain" description="5'-3' exoribonuclease 1 D1" evidence="2">
    <location>
        <begin position="351"/>
        <end position="424"/>
    </location>
</feature>
<dbReference type="Gene3D" id="2.170.260.40">
    <property type="match status" value="1"/>
</dbReference>
<dbReference type="GO" id="GO:0004534">
    <property type="term" value="F:5'-3' RNA exonuclease activity"/>
    <property type="evidence" value="ECO:0007669"/>
    <property type="project" value="TreeGrafter"/>
</dbReference>
<name>A0A8S4FX42_PLUXY</name>
<gene>
    <name evidence="3" type="ORF">PLXY2_LOCUS11043</name>
</gene>
<evidence type="ECO:0000259" key="2">
    <source>
        <dbReference type="Pfam" id="PF18332"/>
    </source>
</evidence>
<dbReference type="EMBL" id="CAJHNJ030000053">
    <property type="protein sequence ID" value="CAG9132810.1"/>
    <property type="molecule type" value="Genomic_DNA"/>
</dbReference>
<accession>A0A8S4FX42</accession>
<dbReference type="InterPro" id="IPR047007">
    <property type="entry name" value="XRN1_D1_sf"/>
</dbReference>
<dbReference type="Pfam" id="PF18332">
    <property type="entry name" value="XRN1_D1"/>
    <property type="match status" value="1"/>
</dbReference>
<evidence type="ECO:0000259" key="1">
    <source>
        <dbReference type="Pfam" id="PF17846"/>
    </source>
</evidence>
<dbReference type="GO" id="GO:0005634">
    <property type="term" value="C:nucleus"/>
    <property type="evidence" value="ECO:0007669"/>
    <property type="project" value="TreeGrafter"/>
</dbReference>
<evidence type="ECO:0000313" key="3">
    <source>
        <dbReference type="EMBL" id="CAG9132810.1"/>
    </source>
</evidence>
<feature type="domain" description="Xrn1 helical" evidence="1">
    <location>
        <begin position="106"/>
        <end position="150"/>
    </location>
</feature>
<comment type="caution">
    <text evidence="3">The sequence shown here is derived from an EMBL/GenBank/DDBJ whole genome shotgun (WGS) entry which is preliminary data.</text>
</comment>
<sequence length="428" mass="49666">MTHEESPIVHYCPQHFETDLNGKKNDWEAVVLIPFIDELELLVVPVGGVRPAHSLMTHEESPIVHYCPQHFETDLNGKKNDWEAVVLIPFIDEFRMLLVLPVGSVSPFHSLMTHEESPIVHYCPQHFETDLYGKKNDWEAVVLIPFIDEESPIVHYCPQHFETDLNGKKNDWEAVVLIPFIDELVLPVGRVSPAHSLMTHEESPIVNYCPQHFETDLNWKKNDWEAVVLIPFIDEESPIVHYCPQHFETDLNGKKNDWEAVVLIPFIDEVNLLSAMAPCYQRLTDEERRRNSHGPMMVYNWTAESRGLVPAPDYFPPITDCHATETPVFREELEVPLHLLKKGMLPNVEREKVFPGFPTMRHLKYRTHIKKNKVKVFDQPSRNENMIVEIIRSEPEPSLEAVARQMLGQLIWVQWPHLTRAKYVIALI</sequence>
<dbReference type="Pfam" id="PF17846">
    <property type="entry name" value="XRN_M"/>
    <property type="match status" value="4"/>
</dbReference>
<protein>
    <submittedName>
        <fullName evidence="3">(diamondback moth) hypothetical protein</fullName>
    </submittedName>
</protein>
<evidence type="ECO:0000313" key="4">
    <source>
        <dbReference type="Proteomes" id="UP000653454"/>
    </source>
</evidence>
<dbReference type="Proteomes" id="UP000653454">
    <property type="component" value="Unassembled WGS sequence"/>
</dbReference>
<dbReference type="Gene3D" id="1.25.40.1050">
    <property type="match status" value="5"/>
</dbReference>
<reference evidence="3" key="1">
    <citation type="submission" date="2020-11" db="EMBL/GenBank/DDBJ databases">
        <authorList>
            <person name="Whiteford S."/>
        </authorList>
    </citation>
    <scope>NUCLEOTIDE SEQUENCE</scope>
</reference>
<dbReference type="InterPro" id="IPR041412">
    <property type="entry name" value="Xrn1_helical"/>
</dbReference>
<dbReference type="PANTHER" id="PTHR12341:SF7">
    <property type="entry name" value="5'-3' EXORIBONUCLEASE 1"/>
    <property type="match status" value="1"/>
</dbReference>
<dbReference type="AlphaFoldDB" id="A0A8S4FX42"/>
<feature type="domain" description="Xrn1 helical" evidence="1">
    <location>
        <begin position="1"/>
        <end position="42"/>
    </location>
</feature>
<proteinExistence type="predicted"/>
<dbReference type="GO" id="GO:0016075">
    <property type="term" value="P:rRNA catabolic process"/>
    <property type="evidence" value="ECO:0007669"/>
    <property type="project" value="TreeGrafter"/>
</dbReference>
<feature type="domain" description="Xrn1 helical" evidence="1">
    <location>
        <begin position="234"/>
        <end position="299"/>
    </location>
</feature>
<dbReference type="PANTHER" id="PTHR12341">
    <property type="entry name" value="5'-&gt;3' EXORIBONUCLEASE"/>
    <property type="match status" value="1"/>
</dbReference>
<organism evidence="3 4">
    <name type="scientific">Plutella xylostella</name>
    <name type="common">Diamondback moth</name>
    <name type="synonym">Plutella maculipennis</name>
    <dbReference type="NCBI Taxonomy" id="51655"/>
    <lineage>
        <taxon>Eukaryota</taxon>
        <taxon>Metazoa</taxon>
        <taxon>Ecdysozoa</taxon>
        <taxon>Arthropoda</taxon>
        <taxon>Hexapoda</taxon>
        <taxon>Insecta</taxon>
        <taxon>Pterygota</taxon>
        <taxon>Neoptera</taxon>
        <taxon>Endopterygota</taxon>
        <taxon>Lepidoptera</taxon>
        <taxon>Glossata</taxon>
        <taxon>Ditrysia</taxon>
        <taxon>Yponomeutoidea</taxon>
        <taxon>Plutellidae</taxon>
        <taxon>Plutella</taxon>
    </lineage>
</organism>